<accession>A0A2M8P8C9</accession>
<feature type="non-terminal residue" evidence="1">
    <location>
        <position position="1"/>
    </location>
</feature>
<feature type="non-terminal residue" evidence="1">
    <location>
        <position position="122"/>
    </location>
</feature>
<dbReference type="SUPFAM" id="SSF52266">
    <property type="entry name" value="SGNH hydrolase"/>
    <property type="match status" value="1"/>
</dbReference>
<organism evidence="1 2">
    <name type="scientific">Candidatus Thermofonsia Clade 1 bacterium</name>
    <dbReference type="NCBI Taxonomy" id="2364210"/>
    <lineage>
        <taxon>Bacteria</taxon>
        <taxon>Bacillati</taxon>
        <taxon>Chloroflexota</taxon>
        <taxon>Candidatus Thermofontia</taxon>
        <taxon>Candidatus Thermofonsia Clade 1</taxon>
    </lineage>
</organism>
<comment type="caution">
    <text evidence="1">The sequence shown here is derived from an EMBL/GenBank/DDBJ whole genome shotgun (WGS) entry which is preliminary data.</text>
</comment>
<gene>
    <name evidence="1" type="ORF">CUN49_17705</name>
</gene>
<evidence type="ECO:0000313" key="1">
    <source>
        <dbReference type="EMBL" id="PJF33796.1"/>
    </source>
</evidence>
<dbReference type="EMBL" id="PGTM01000754">
    <property type="protein sequence ID" value="PJF33796.1"/>
    <property type="molecule type" value="Genomic_DNA"/>
</dbReference>
<name>A0A2M8P8C9_9CHLR</name>
<dbReference type="Proteomes" id="UP000229681">
    <property type="component" value="Unassembled WGS sequence"/>
</dbReference>
<proteinExistence type="predicted"/>
<protein>
    <submittedName>
        <fullName evidence="1">Uncharacterized protein</fullName>
    </submittedName>
</protein>
<reference evidence="1 2" key="1">
    <citation type="submission" date="2017-11" db="EMBL/GenBank/DDBJ databases">
        <title>Evolution of Phototrophy in the Chloroflexi Phylum Driven by Horizontal Gene Transfer.</title>
        <authorList>
            <person name="Ward L.M."/>
            <person name="Hemp J."/>
            <person name="Shih P.M."/>
            <person name="Mcglynn S.E."/>
            <person name="Fischer W."/>
        </authorList>
    </citation>
    <scope>NUCLEOTIDE SEQUENCE [LARGE SCALE GENOMIC DNA]</scope>
    <source>
        <strain evidence="1">JP3_13</strain>
    </source>
</reference>
<dbReference type="Gene3D" id="3.40.50.1110">
    <property type="entry name" value="SGNH hydrolase"/>
    <property type="match status" value="1"/>
</dbReference>
<dbReference type="InterPro" id="IPR036514">
    <property type="entry name" value="SGNH_hydro_sf"/>
</dbReference>
<evidence type="ECO:0000313" key="2">
    <source>
        <dbReference type="Proteomes" id="UP000229681"/>
    </source>
</evidence>
<sequence length="122" mass="12714">EDRCAYTVIIPFINDLTGGDASSYAAALTNLVNQLVARNPNSQILVVNFYFGAPAPFALNFAGGFSDDRVIAFNAAIGAACSGALALPQVRCIDISGALNRSHLLGNMTRAEVEAALVVLPS</sequence>
<dbReference type="AlphaFoldDB" id="A0A2M8P8C9"/>